<accession>A0A0L6VJW0</accession>
<dbReference type="EMBL" id="LAVV01005080">
    <property type="protein sequence ID" value="KNZ61071.1"/>
    <property type="molecule type" value="Genomic_DNA"/>
</dbReference>
<dbReference type="AlphaFoldDB" id="A0A0L6VJW0"/>
<evidence type="ECO:0000313" key="1">
    <source>
        <dbReference type="EMBL" id="KNZ61071.1"/>
    </source>
</evidence>
<evidence type="ECO:0000313" key="2">
    <source>
        <dbReference type="Proteomes" id="UP000037035"/>
    </source>
</evidence>
<protein>
    <recommendedName>
        <fullName evidence="3">Integrase catalytic domain-containing protein</fullName>
    </recommendedName>
</protein>
<dbReference type="Proteomes" id="UP000037035">
    <property type="component" value="Unassembled WGS sequence"/>
</dbReference>
<gene>
    <name evidence="1" type="ORF">VP01_14573g1</name>
</gene>
<organism evidence="1 2">
    <name type="scientific">Puccinia sorghi</name>
    <dbReference type="NCBI Taxonomy" id="27349"/>
    <lineage>
        <taxon>Eukaryota</taxon>
        <taxon>Fungi</taxon>
        <taxon>Dikarya</taxon>
        <taxon>Basidiomycota</taxon>
        <taxon>Pucciniomycotina</taxon>
        <taxon>Pucciniomycetes</taxon>
        <taxon>Pucciniales</taxon>
        <taxon>Pucciniaceae</taxon>
        <taxon>Puccinia</taxon>
    </lineage>
</organism>
<evidence type="ECO:0008006" key="3">
    <source>
        <dbReference type="Google" id="ProtNLM"/>
    </source>
</evidence>
<sequence>ISAVKPKTKYQVANTLMLTLARWETQTGMKVKILHLENGEEFDSTKFGYWLQGVEISSLLHRKAHSCAAA</sequence>
<reference evidence="1 2" key="1">
    <citation type="submission" date="2015-08" db="EMBL/GenBank/DDBJ databases">
        <title>Next Generation Sequencing and Analysis of the Genome of Puccinia sorghi L Schw, the Causal Agent of Maize Common Rust.</title>
        <authorList>
            <person name="Rochi L."/>
            <person name="Burguener G."/>
            <person name="Darino M."/>
            <person name="Turjanski A."/>
            <person name="Kreff E."/>
            <person name="Dieguez M.J."/>
            <person name="Sacco F."/>
        </authorList>
    </citation>
    <scope>NUCLEOTIDE SEQUENCE [LARGE SCALE GENOMIC DNA]</scope>
    <source>
        <strain evidence="1 2">RO10H11247</strain>
    </source>
</reference>
<name>A0A0L6VJW0_9BASI</name>
<feature type="non-terminal residue" evidence="1">
    <location>
        <position position="70"/>
    </location>
</feature>
<keyword evidence="2" id="KW-1185">Reference proteome</keyword>
<feature type="non-terminal residue" evidence="1">
    <location>
        <position position="1"/>
    </location>
</feature>
<comment type="caution">
    <text evidence="1">The sequence shown here is derived from an EMBL/GenBank/DDBJ whole genome shotgun (WGS) entry which is preliminary data.</text>
</comment>
<proteinExistence type="predicted"/>
<dbReference type="VEuPathDB" id="FungiDB:VP01_14573g1"/>